<keyword evidence="9" id="KW-1185">Reference proteome</keyword>
<dbReference type="EC" id="1.3.1.76" evidence="2"/>
<evidence type="ECO:0000259" key="7">
    <source>
        <dbReference type="PROSITE" id="PS50175"/>
    </source>
</evidence>
<dbReference type="RefSeq" id="WP_127162028.1">
    <property type="nucleotide sequence ID" value="NZ_CP029822.1"/>
</dbReference>
<dbReference type="InterPro" id="IPR028161">
    <property type="entry name" value="Met8-like"/>
</dbReference>
<dbReference type="InterPro" id="IPR006367">
    <property type="entry name" value="Sirohaem_synthase_N"/>
</dbReference>
<comment type="pathway">
    <text evidence="1">Porphyrin-containing compound metabolism; siroheme biosynthesis; sirohydrochlorin from precorrin-2: step 1/1.</text>
</comment>
<evidence type="ECO:0000256" key="2">
    <source>
        <dbReference type="ARBA" id="ARBA00012400"/>
    </source>
</evidence>
<sequence>MTALYPLALKLTHKKVLIVGAGKVALRKLTGLLDTGAEITVVSPEILPEIQKITQIKIIERPFESEDVKGFHIIYAATNQPAVNDSVAQNIEDWQWFDDTANPQTSSFYTPAVVRVDGLVVAISTENKDPVRAKSVKQKLTDFLLGSIKS</sequence>
<dbReference type="Gene3D" id="3.40.50.720">
    <property type="entry name" value="NAD(P)-binding Rossmann-like Domain"/>
    <property type="match status" value="1"/>
</dbReference>
<gene>
    <name evidence="8" type="ORF">DM558_03255</name>
</gene>
<dbReference type="NCBIfam" id="TIGR01470">
    <property type="entry name" value="cysG_Nterm"/>
    <property type="match status" value="1"/>
</dbReference>
<protein>
    <recommendedName>
        <fullName evidence="2">precorrin-2 dehydrogenase</fullName>
        <ecNumber evidence="2">1.3.1.76</ecNumber>
    </recommendedName>
</protein>
<evidence type="ECO:0000256" key="6">
    <source>
        <dbReference type="ARBA" id="ARBA00047561"/>
    </source>
</evidence>
<evidence type="ECO:0000256" key="1">
    <source>
        <dbReference type="ARBA" id="ARBA00005010"/>
    </source>
</evidence>
<reference evidence="9" key="1">
    <citation type="submission" date="2018-06" db="EMBL/GenBank/DDBJ databases">
        <title>Complete genome of Pseudomonas insecticola strain QZS01.</title>
        <authorList>
            <person name="Wang J."/>
            <person name="Su Q."/>
        </authorList>
    </citation>
    <scope>NUCLEOTIDE SEQUENCE [LARGE SCALE GENOMIC DNA]</scope>
    <source>
        <strain evidence="9">QZS01</strain>
    </source>
</reference>
<accession>A0A3S9XBR4</accession>
<dbReference type="EMBL" id="CP029822">
    <property type="protein sequence ID" value="AZS49857.1"/>
    <property type="molecule type" value="Genomic_DNA"/>
</dbReference>
<dbReference type="GO" id="GO:0004325">
    <property type="term" value="F:ferrochelatase activity"/>
    <property type="evidence" value="ECO:0007669"/>
    <property type="project" value="InterPro"/>
</dbReference>
<proteinExistence type="predicted"/>
<dbReference type="GO" id="GO:0004190">
    <property type="term" value="F:aspartic-type endopeptidase activity"/>
    <property type="evidence" value="ECO:0007669"/>
    <property type="project" value="InterPro"/>
</dbReference>
<organism evidence="8 9">
    <name type="scientific">Entomomonas moraniae</name>
    <dbReference type="NCBI Taxonomy" id="2213226"/>
    <lineage>
        <taxon>Bacteria</taxon>
        <taxon>Pseudomonadati</taxon>
        <taxon>Pseudomonadota</taxon>
        <taxon>Gammaproteobacteria</taxon>
        <taxon>Pseudomonadales</taxon>
        <taxon>Pseudomonadaceae</taxon>
        <taxon>Entomomonas</taxon>
    </lineage>
</organism>
<dbReference type="SUPFAM" id="SSF51735">
    <property type="entry name" value="NAD(P)-binding Rossmann-fold domains"/>
    <property type="match status" value="1"/>
</dbReference>
<keyword evidence="4" id="KW-0520">NAD</keyword>
<keyword evidence="5" id="KW-0627">Porphyrin biosynthesis</keyword>
<dbReference type="KEGG" id="emo:DM558_03255"/>
<dbReference type="GO" id="GO:0006508">
    <property type="term" value="P:proteolysis"/>
    <property type="evidence" value="ECO:0007669"/>
    <property type="project" value="InterPro"/>
</dbReference>
<dbReference type="PROSITE" id="PS50175">
    <property type="entry name" value="ASP_PROT_RETROV"/>
    <property type="match status" value="1"/>
</dbReference>
<dbReference type="Pfam" id="PF13241">
    <property type="entry name" value="NAD_binding_7"/>
    <property type="match status" value="1"/>
</dbReference>
<dbReference type="UniPathway" id="UPA00262">
    <property type="reaction ID" value="UER00222"/>
</dbReference>
<keyword evidence="3" id="KW-0560">Oxidoreductase</keyword>
<dbReference type="PANTHER" id="PTHR35330">
    <property type="entry name" value="SIROHEME BIOSYNTHESIS PROTEIN MET8"/>
    <property type="match status" value="1"/>
</dbReference>
<dbReference type="InterPro" id="IPR001969">
    <property type="entry name" value="Aspartic_peptidase_AS"/>
</dbReference>
<dbReference type="Proteomes" id="UP000273143">
    <property type="component" value="Chromosome"/>
</dbReference>
<evidence type="ECO:0000313" key="8">
    <source>
        <dbReference type="EMBL" id="AZS49857.1"/>
    </source>
</evidence>
<dbReference type="GO" id="GO:0043115">
    <property type="term" value="F:precorrin-2 dehydrogenase activity"/>
    <property type="evidence" value="ECO:0007669"/>
    <property type="project" value="UniProtKB-EC"/>
</dbReference>
<name>A0A3S9XBR4_9GAMM</name>
<evidence type="ECO:0000313" key="9">
    <source>
        <dbReference type="Proteomes" id="UP000273143"/>
    </source>
</evidence>
<dbReference type="GO" id="GO:0019354">
    <property type="term" value="P:siroheme biosynthetic process"/>
    <property type="evidence" value="ECO:0007669"/>
    <property type="project" value="UniProtKB-UniPathway"/>
</dbReference>
<dbReference type="InterPro" id="IPR036291">
    <property type="entry name" value="NAD(P)-bd_dom_sf"/>
</dbReference>
<dbReference type="PANTHER" id="PTHR35330:SF1">
    <property type="entry name" value="SIROHEME BIOSYNTHESIS PROTEIN MET8"/>
    <property type="match status" value="1"/>
</dbReference>
<dbReference type="InterPro" id="IPR001995">
    <property type="entry name" value="Peptidase_A2_cat"/>
</dbReference>
<evidence type="ECO:0000256" key="3">
    <source>
        <dbReference type="ARBA" id="ARBA00023002"/>
    </source>
</evidence>
<dbReference type="AlphaFoldDB" id="A0A3S9XBR4"/>
<dbReference type="PROSITE" id="PS00141">
    <property type="entry name" value="ASP_PROTEASE"/>
    <property type="match status" value="1"/>
</dbReference>
<evidence type="ECO:0000256" key="5">
    <source>
        <dbReference type="ARBA" id="ARBA00023244"/>
    </source>
</evidence>
<comment type="catalytic activity">
    <reaction evidence="6">
        <text>precorrin-2 + NAD(+) = sirohydrochlorin + NADH + 2 H(+)</text>
        <dbReference type="Rhea" id="RHEA:15613"/>
        <dbReference type="ChEBI" id="CHEBI:15378"/>
        <dbReference type="ChEBI" id="CHEBI:57540"/>
        <dbReference type="ChEBI" id="CHEBI:57945"/>
        <dbReference type="ChEBI" id="CHEBI:58351"/>
        <dbReference type="ChEBI" id="CHEBI:58827"/>
        <dbReference type="EC" id="1.3.1.76"/>
    </reaction>
</comment>
<dbReference type="Gene3D" id="3.30.160.110">
    <property type="entry name" value="Siroheme synthase, domain 2"/>
    <property type="match status" value="1"/>
</dbReference>
<feature type="domain" description="Peptidase A2" evidence="7">
    <location>
        <begin position="29"/>
        <end position="43"/>
    </location>
</feature>
<evidence type="ECO:0000256" key="4">
    <source>
        <dbReference type="ARBA" id="ARBA00023027"/>
    </source>
</evidence>
<dbReference type="SUPFAM" id="SSF75615">
    <property type="entry name" value="Siroheme synthase middle domains-like"/>
    <property type="match status" value="1"/>
</dbReference>